<dbReference type="Proteomes" id="UP000053558">
    <property type="component" value="Unassembled WGS sequence"/>
</dbReference>
<accession>A0A5M3N0A1</accession>
<dbReference type="AlphaFoldDB" id="A0A5M3N0A1"/>
<evidence type="ECO:0000313" key="1">
    <source>
        <dbReference type="EMBL" id="EIW84335.1"/>
    </source>
</evidence>
<keyword evidence="2" id="KW-1185">Reference proteome</keyword>
<evidence type="ECO:0000313" key="2">
    <source>
        <dbReference type="Proteomes" id="UP000053558"/>
    </source>
</evidence>
<comment type="caution">
    <text evidence="1">The sequence shown here is derived from an EMBL/GenBank/DDBJ whole genome shotgun (WGS) entry which is preliminary data.</text>
</comment>
<proteinExistence type="predicted"/>
<dbReference type="GeneID" id="19201772"/>
<sequence>MQADSSSSTPSVAFSHANATAARQGVNDVLELLRSMNLTDDVKLQVAGCLNNEVSTDTHLARTPDSLPDLIEYHGSPISLSDGSIDEGTLDDAVSDAEGLEAPPDSTTDEESPVAGIAATTVLHAAAPAPVAAVAPAPVAAVAPAPVAAVSPAPAALQFLLAPPLPTPESVAALEAGLVPSLEPGSTPGIAADGLPMLSPTLAELVMPQWGGKRIAPGVVIPAGLLPAGHREVYLPEGVLVIPGNDVPAPYYVVTVGRLVGLIASWSRAAPLVNGVHCVTFHRIDNLAFGLQLVAGAVRSGTGIMMP</sequence>
<dbReference type="KEGG" id="cput:CONPUDRAFT_142661"/>
<protein>
    <submittedName>
        <fullName evidence="1">Uncharacterized protein</fullName>
    </submittedName>
</protein>
<name>A0A5M3N0A1_CONPW</name>
<dbReference type="OrthoDB" id="3270804at2759"/>
<organism evidence="1 2">
    <name type="scientific">Coniophora puteana (strain RWD-64-598)</name>
    <name type="common">Brown rot fungus</name>
    <dbReference type="NCBI Taxonomy" id="741705"/>
    <lineage>
        <taxon>Eukaryota</taxon>
        <taxon>Fungi</taxon>
        <taxon>Dikarya</taxon>
        <taxon>Basidiomycota</taxon>
        <taxon>Agaricomycotina</taxon>
        <taxon>Agaricomycetes</taxon>
        <taxon>Agaricomycetidae</taxon>
        <taxon>Boletales</taxon>
        <taxon>Coniophorineae</taxon>
        <taxon>Coniophoraceae</taxon>
        <taxon>Coniophora</taxon>
    </lineage>
</organism>
<dbReference type="OMA" id="AGHREVY"/>
<dbReference type="EMBL" id="JH711575">
    <property type="protein sequence ID" value="EIW84335.1"/>
    <property type="molecule type" value="Genomic_DNA"/>
</dbReference>
<reference evidence="2" key="1">
    <citation type="journal article" date="2012" name="Science">
        <title>The Paleozoic origin of enzymatic lignin decomposition reconstructed from 31 fungal genomes.</title>
        <authorList>
            <person name="Floudas D."/>
            <person name="Binder M."/>
            <person name="Riley R."/>
            <person name="Barry K."/>
            <person name="Blanchette R.A."/>
            <person name="Henrissat B."/>
            <person name="Martinez A.T."/>
            <person name="Otillar R."/>
            <person name="Spatafora J.W."/>
            <person name="Yadav J.S."/>
            <person name="Aerts A."/>
            <person name="Benoit I."/>
            <person name="Boyd A."/>
            <person name="Carlson A."/>
            <person name="Copeland A."/>
            <person name="Coutinho P.M."/>
            <person name="de Vries R.P."/>
            <person name="Ferreira P."/>
            <person name="Findley K."/>
            <person name="Foster B."/>
            <person name="Gaskell J."/>
            <person name="Glotzer D."/>
            <person name="Gorecki P."/>
            <person name="Heitman J."/>
            <person name="Hesse C."/>
            <person name="Hori C."/>
            <person name="Igarashi K."/>
            <person name="Jurgens J.A."/>
            <person name="Kallen N."/>
            <person name="Kersten P."/>
            <person name="Kohler A."/>
            <person name="Kuees U."/>
            <person name="Kumar T.K.A."/>
            <person name="Kuo A."/>
            <person name="LaButti K."/>
            <person name="Larrondo L.F."/>
            <person name="Lindquist E."/>
            <person name="Ling A."/>
            <person name="Lombard V."/>
            <person name="Lucas S."/>
            <person name="Lundell T."/>
            <person name="Martin R."/>
            <person name="McLaughlin D.J."/>
            <person name="Morgenstern I."/>
            <person name="Morin E."/>
            <person name="Murat C."/>
            <person name="Nagy L.G."/>
            <person name="Nolan M."/>
            <person name="Ohm R.A."/>
            <person name="Patyshakuliyeva A."/>
            <person name="Rokas A."/>
            <person name="Ruiz-Duenas F.J."/>
            <person name="Sabat G."/>
            <person name="Salamov A."/>
            <person name="Samejima M."/>
            <person name="Schmutz J."/>
            <person name="Slot J.C."/>
            <person name="St John F."/>
            <person name="Stenlid J."/>
            <person name="Sun H."/>
            <person name="Sun S."/>
            <person name="Syed K."/>
            <person name="Tsang A."/>
            <person name="Wiebenga A."/>
            <person name="Young D."/>
            <person name="Pisabarro A."/>
            <person name="Eastwood D.C."/>
            <person name="Martin F."/>
            <person name="Cullen D."/>
            <person name="Grigoriev I.V."/>
            <person name="Hibbett D.S."/>
        </authorList>
    </citation>
    <scope>NUCLEOTIDE SEQUENCE [LARGE SCALE GENOMIC DNA]</scope>
    <source>
        <strain evidence="2">RWD-64-598 SS2</strain>
    </source>
</reference>
<gene>
    <name evidence="1" type="ORF">CONPUDRAFT_142661</name>
</gene>
<dbReference type="RefSeq" id="XP_007766059.1">
    <property type="nucleotide sequence ID" value="XM_007767869.1"/>
</dbReference>